<reference evidence="1" key="1">
    <citation type="submission" date="2021-06" db="EMBL/GenBank/DDBJ databases">
        <authorList>
            <person name="Kallberg Y."/>
            <person name="Tangrot J."/>
            <person name="Rosling A."/>
        </authorList>
    </citation>
    <scope>NUCLEOTIDE SEQUENCE</scope>
    <source>
        <strain evidence="1">87-6 pot B 2015</strain>
    </source>
</reference>
<gene>
    <name evidence="1" type="ORF">FMOSSE_LOCUS15988</name>
</gene>
<feature type="non-terminal residue" evidence="1">
    <location>
        <position position="1"/>
    </location>
</feature>
<dbReference type="AlphaFoldDB" id="A0A9N9IJZ4"/>
<proteinExistence type="predicted"/>
<protein>
    <submittedName>
        <fullName evidence="1">12879_t:CDS:1</fullName>
    </submittedName>
</protein>
<feature type="non-terminal residue" evidence="1">
    <location>
        <position position="42"/>
    </location>
</feature>
<keyword evidence="2" id="KW-1185">Reference proteome</keyword>
<organism evidence="1 2">
    <name type="scientific">Funneliformis mosseae</name>
    <name type="common">Endomycorrhizal fungus</name>
    <name type="synonym">Glomus mosseae</name>
    <dbReference type="NCBI Taxonomy" id="27381"/>
    <lineage>
        <taxon>Eukaryota</taxon>
        <taxon>Fungi</taxon>
        <taxon>Fungi incertae sedis</taxon>
        <taxon>Mucoromycota</taxon>
        <taxon>Glomeromycotina</taxon>
        <taxon>Glomeromycetes</taxon>
        <taxon>Glomerales</taxon>
        <taxon>Glomeraceae</taxon>
        <taxon>Funneliformis</taxon>
    </lineage>
</organism>
<name>A0A9N9IJZ4_FUNMO</name>
<sequence>FRDYIRVKNMYYNELSFSNVLINMNEEEIKDYNTGIGACFDK</sequence>
<evidence type="ECO:0000313" key="2">
    <source>
        <dbReference type="Proteomes" id="UP000789375"/>
    </source>
</evidence>
<accession>A0A9N9IJZ4</accession>
<comment type="caution">
    <text evidence="1">The sequence shown here is derived from an EMBL/GenBank/DDBJ whole genome shotgun (WGS) entry which is preliminary data.</text>
</comment>
<dbReference type="Proteomes" id="UP000789375">
    <property type="component" value="Unassembled WGS sequence"/>
</dbReference>
<evidence type="ECO:0000313" key="1">
    <source>
        <dbReference type="EMBL" id="CAG8737875.1"/>
    </source>
</evidence>
<dbReference type="EMBL" id="CAJVPP010019392">
    <property type="protein sequence ID" value="CAG8737875.1"/>
    <property type="molecule type" value="Genomic_DNA"/>
</dbReference>